<dbReference type="RefSeq" id="WP_115003197.1">
    <property type="nucleotide sequence ID" value="NZ_UGHS01000004.1"/>
</dbReference>
<dbReference type="PANTHER" id="PTHR30591:SF1">
    <property type="entry name" value="RECBCD ENZYME SUBUNIT RECC"/>
    <property type="match status" value="1"/>
</dbReference>
<evidence type="ECO:0000256" key="2">
    <source>
        <dbReference type="ARBA" id="ARBA00022741"/>
    </source>
</evidence>
<keyword evidence="13" id="KW-1185">Reference proteome</keyword>
<dbReference type="InterPro" id="IPR041500">
    <property type="entry name" value="RecC_C"/>
</dbReference>
<dbReference type="GO" id="GO:0005524">
    <property type="term" value="F:ATP binding"/>
    <property type="evidence" value="ECO:0007669"/>
    <property type="project" value="UniProtKB-UniRule"/>
</dbReference>
<dbReference type="GO" id="GO:0008854">
    <property type="term" value="F:exodeoxyribonuclease V activity"/>
    <property type="evidence" value="ECO:0007669"/>
    <property type="project" value="InterPro"/>
</dbReference>
<dbReference type="NCBIfam" id="TIGR01450">
    <property type="entry name" value="recC"/>
    <property type="match status" value="1"/>
</dbReference>
<keyword evidence="4 10" id="KW-0378">Hydrolase</keyword>
<dbReference type="HAMAP" id="MF_01486">
    <property type="entry name" value="RecC"/>
    <property type="match status" value="1"/>
</dbReference>
<comment type="miscellaneous">
    <text evidence="10">In the RecBCD complex, RecB has a slow 3'-5' helicase, an exonuclease activity and loads RecA onto ssDNA, RecD has a fast 5'-3' helicase activity, while RecC stimulates the ATPase and processivity of the RecB helicase and contributes to recognition of the Chi site.</text>
</comment>
<dbReference type="Pfam" id="PF17946">
    <property type="entry name" value="RecC_C"/>
    <property type="match status" value="1"/>
</dbReference>
<keyword evidence="8 10" id="KW-0238">DNA-binding</keyword>
<accession>A0A377IZ22</accession>
<dbReference type="SUPFAM" id="SSF52540">
    <property type="entry name" value="P-loop containing nucleoside triphosphate hydrolases"/>
    <property type="match status" value="2"/>
</dbReference>
<evidence type="ECO:0000256" key="4">
    <source>
        <dbReference type="ARBA" id="ARBA00022801"/>
    </source>
</evidence>
<dbReference type="InterPro" id="IPR006697">
    <property type="entry name" value="RecC"/>
</dbReference>
<name>A0A377IZ22_9PAST</name>
<evidence type="ECO:0000259" key="11">
    <source>
        <dbReference type="Pfam" id="PF17946"/>
    </source>
</evidence>
<comment type="subunit">
    <text evidence="10">Heterotrimer of RecB, RecC and RecD. All subunits contribute to DNA-binding.</text>
</comment>
<dbReference type="PIRSF" id="PIRSF000980">
    <property type="entry name" value="RecC"/>
    <property type="match status" value="1"/>
</dbReference>
<dbReference type="Pfam" id="PF04257">
    <property type="entry name" value="Exonuc_V_gamma"/>
    <property type="match status" value="1"/>
</dbReference>
<evidence type="ECO:0000313" key="13">
    <source>
        <dbReference type="Proteomes" id="UP000255264"/>
    </source>
</evidence>
<organism evidence="12 13">
    <name type="scientific">Haemophilus pittmaniae</name>
    <dbReference type="NCBI Taxonomy" id="249188"/>
    <lineage>
        <taxon>Bacteria</taxon>
        <taxon>Pseudomonadati</taxon>
        <taxon>Pseudomonadota</taxon>
        <taxon>Gammaproteobacteria</taxon>
        <taxon>Pasteurellales</taxon>
        <taxon>Pasteurellaceae</taxon>
        <taxon>Haemophilus</taxon>
    </lineage>
</organism>
<evidence type="ECO:0000256" key="5">
    <source>
        <dbReference type="ARBA" id="ARBA00022806"/>
    </source>
</evidence>
<dbReference type="Gene3D" id="1.10.10.160">
    <property type="match status" value="1"/>
</dbReference>
<keyword evidence="1 10" id="KW-0540">Nuclease</keyword>
<evidence type="ECO:0000256" key="9">
    <source>
        <dbReference type="ARBA" id="ARBA00023204"/>
    </source>
</evidence>
<dbReference type="GO" id="GO:0000724">
    <property type="term" value="P:double-strand break repair via homologous recombination"/>
    <property type="evidence" value="ECO:0007669"/>
    <property type="project" value="UniProtKB-UniRule"/>
</dbReference>
<keyword evidence="3 10" id="KW-0227">DNA damage</keyword>
<reference evidence="12 13" key="1">
    <citation type="submission" date="2018-06" db="EMBL/GenBank/DDBJ databases">
        <authorList>
            <consortium name="Pathogen Informatics"/>
            <person name="Doyle S."/>
        </authorList>
    </citation>
    <scope>NUCLEOTIDE SEQUENCE [LARGE SCALE GENOMIC DNA]</scope>
    <source>
        <strain evidence="12 13">NCTC13335</strain>
    </source>
</reference>
<dbReference type="Gene3D" id="3.40.50.10930">
    <property type="match status" value="1"/>
</dbReference>
<dbReference type="GO" id="GO:0003678">
    <property type="term" value="F:DNA helicase activity"/>
    <property type="evidence" value="ECO:0007669"/>
    <property type="project" value="UniProtKB-UniRule"/>
</dbReference>
<evidence type="ECO:0000256" key="6">
    <source>
        <dbReference type="ARBA" id="ARBA00022839"/>
    </source>
</evidence>
<evidence type="ECO:0000256" key="3">
    <source>
        <dbReference type="ARBA" id="ARBA00022763"/>
    </source>
</evidence>
<dbReference type="GO" id="GO:0009338">
    <property type="term" value="C:exodeoxyribonuclease V complex"/>
    <property type="evidence" value="ECO:0007669"/>
    <property type="project" value="InterPro"/>
</dbReference>
<dbReference type="Gene3D" id="1.10.10.990">
    <property type="match status" value="1"/>
</dbReference>
<evidence type="ECO:0000256" key="7">
    <source>
        <dbReference type="ARBA" id="ARBA00022840"/>
    </source>
</evidence>
<keyword evidence="9 10" id="KW-0234">DNA repair</keyword>
<feature type="domain" description="RecC C-terminal" evidence="11">
    <location>
        <begin position="798"/>
        <end position="1021"/>
    </location>
</feature>
<sequence length="1080" mass="123932">MFITYYSNQPEQQKETLLHLLENTFPLDDPFSQEVILVQSPGMAQWLQMAIAQKRGVAANFTFPLPASFIWQLYADNLPNVTAQNPFNKTAMTWRLMRLIPKFLHQPQFAALNHYLAASPQSEQQKLYQLSAKIADLFDQYLVYRPDWITAWEHHQDERIQQAILNQQYVAQNIPVEQLVGSICWQGILWRALIADCQQDLGSQVAHRAELNRQFLALCASDAPMRLPERIFVFGIPALPGAYFSLLQALAKRIDVHFFFNNPCREYWAEVSQGEVLNTPPTAAIGSGNRLLSAWGKMGRDFLYSLSQEDDRVIGHSLETYREFKPNSLLGQIQNQILNLMEGPLLSSAQDRSLTFNSCHSAMREVEVLHDYLLGLFNQNASKPQEEWITPKDVVVMVADINQYTPYIQAVFGQVNDEKTAIPFSISDNRLADNDVLAATLISLLHFKENRFAAEDILALLDVPAIREQFSIGLNDLPQIRQWVADAGIRFGVEKNDGGINFNAWQAGLERMSLGFAMREEHGVWGESLGLDGSLGLKGQLVGGLAAFFQHLAAWHRTLQQDFTIEQWQSHLLSLLDTFFSVSRENADSLFYLQDCINHFSETLTDVHFDLPISAEVVADVLTAQLAEIPNNQRFLAGKVNFCTLLPMRAIPFKVVCLLGMNDADYPRQQSPNSFDLMQYHHMRGDRVRREDDRYLFLEALLSARDYFYLSYIGSSIIDNQAQEPSVLVNQLLSYLQRGLQTNAALVQTQAMTAFSAQNFDLQNPQQQSFAAKWLPLAQGDITENEFIVPFAEIEPFDEIAIEDLIRFVERPLKFFFERRLGVYFREEDEQIADHENFQLSGLDNYSLNNQLLDLSEEEFDDFFTRQAIKGILPRGGFASVYAEKTIKQVQEFKNKIADYRALEPAHENIDLELTGEFGTFRLTGQLSSLLGEQKQCVIWYFANDKERYRVRPWIYYLLQLQHREDAPTPLLFVKDKVNPIGFKSISKEEALFQLKIYLDGFCRAAYQPLPIPTENISKYLSLIGQQDIQQKFTSELASLAENDPYWRRLLGQTQFFSKDENIEHLLQQMQQWFANMLQK</sequence>
<protein>
    <recommendedName>
        <fullName evidence="10">RecBCD enzyme subunit RecC</fullName>
    </recommendedName>
    <alternativeName>
        <fullName evidence="10">Exonuclease V subunit RecC</fullName>
        <shortName evidence="10">ExoV subunit RecC</shortName>
    </alternativeName>
    <alternativeName>
        <fullName evidence="10">Helicase/nuclease RecBCD subunit RecC</fullName>
    </alternativeName>
</protein>
<comment type="function">
    <text evidence="10">A helicase/nuclease that prepares dsDNA breaks (DSB) for recombinational DNA repair. Binds to DSBs and unwinds DNA via a highly rapid and processive ATP-dependent bidirectional helicase activity. Unwinds dsDNA until it encounters a Chi (crossover hotspot instigator) sequence from the 3' direction. Cuts ssDNA a few nucleotides 3' to the Chi site. The properties and activities of the enzyme are changed at Chi. The Chi-altered holoenzyme produces a long 3'-ssDNA overhang and facilitates RecA-binding to the ssDNA for homologous DNA recombination and repair. Holoenzyme degrades any linearized DNA that is unable to undergo homologous recombination. In the holoenzyme this subunit recognizes the wild-type Chi sequence, and when added to isolated RecB increases its ATP-dependent helicase processivity.</text>
</comment>
<gene>
    <name evidence="10 12" type="primary">recC</name>
    <name evidence="12" type="ORF">NCTC13335_01349</name>
</gene>
<comment type="similarity">
    <text evidence="10">Belongs to the RecC family.</text>
</comment>
<keyword evidence="6 10" id="KW-0269">Exonuclease</keyword>
<dbReference type="InterPro" id="IPR011335">
    <property type="entry name" value="Restrct_endonuc-II-like"/>
</dbReference>
<evidence type="ECO:0000256" key="1">
    <source>
        <dbReference type="ARBA" id="ARBA00022722"/>
    </source>
</evidence>
<proteinExistence type="inferred from homology"/>
<keyword evidence="2 10" id="KW-0547">Nucleotide-binding</keyword>
<keyword evidence="7 10" id="KW-0067">ATP-binding</keyword>
<dbReference type="GO" id="GO:0003677">
    <property type="term" value="F:DNA binding"/>
    <property type="evidence" value="ECO:0007669"/>
    <property type="project" value="UniProtKB-UniRule"/>
</dbReference>
<dbReference type="Gene3D" id="3.40.50.300">
    <property type="entry name" value="P-loop containing nucleotide triphosphate hydrolases"/>
    <property type="match status" value="2"/>
</dbReference>
<dbReference type="InterPro" id="IPR013986">
    <property type="entry name" value="DExx_box_DNA_helicase_dom_sf"/>
</dbReference>
<evidence type="ECO:0000256" key="8">
    <source>
        <dbReference type="ARBA" id="ARBA00023125"/>
    </source>
</evidence>
<dbReference type="OrthoDB" id="9762834at2"/>
<dbReference type="SUPFAM" id="SSF52980">
    <property type="entry name" value="Restriction endonuclease-like"/>
    <property type="match status" value="1"/>
</dbReference>
<dbReference type="EMBL" id="UGHS01000004">
    <property type="protein sequence ID" value="STO93475.1"/>
    <property type="molecule type" value="Genomic_DNA"/>
</dbReference>
<dbReference type="Proteomes" id="UP000255264">
    <property type="component" value="Unassembled WGS sequence"/>
</dbReference>
<keyword evidence="5 10" id="KW-0347">Helicase</keyword>
<evidence type="ECO:0000313" key="12">
    <source>
        <dbReference type="EMBL" id="STO93475.1"/>
    </source>
</evidence>
<dbReference type="PANTHER" id="PTHR30591">
    <property type="entry name" value="RECBCD ENZYME SUBUNIT RECC"/>
    <property type="match status" value="1"/>
</dbReference>
<dbReference type="AlphaFoldDB" id="A0A377IZ22"/>
<evidence type="ECO:0000256" key="10">
    <source>
        <dbReference type="HAMAP-Rule" id="MF_01486"/>
    </source>
</evidence>
<dbReference type="InterPro" id="IPR027417">
    <property type="entry name" value="P-loop_NTPase"/>
</dbReference>